<sequence>MYNPTPFQEDRAPALVALIRDHPLATVVRHSAEGLSADHVPLLYKPNDNGLGTLIGHVAKNNPLWQVSNNEELLLVFQGASTYISPNWYATKAVHHKVVPTWNYAVVHAHCTLQAVQEPEQLLGILTELTQHHEANQPKPWQVKDAPAEFTHTLLNHIVGIRLNIVRWQGKWKVSQNQPAENRQSVVEGLLNNPTQMHTQMAHLVKSKNGGD</sequence>
<evidence type="ECO:0000313" key="2">
    <source>
        <dbReference type="Proteomes" id="UP001204142"/>
    </source>
</evidence>
<name>A0ABT1WG44_9BURK</name>
<dbReference type="RefSeq" id="WP_256764268.1">
    <property type="nucleotide sequence ID" value="NZ_JANIGO010000002.1"/>
</dbReference>
<dbReference type="InterPro" id="IPR007396">
    <property type="entry name" value="TR_PAI2-type"/>
</dbReference>
<dbReference type="Proteomes" id="UP001204142">
    <property type="component" value="Unassembled WGS sequence"/>
</dbReference>
<dbReference type="PANTHER" id="PTHR35802">
    <property type="entry name" value="PROTEASE SYNTHASE AND SPORULATION PROTEIN PAI 2"/>
    <property type="match status" value="1"/>
</dbReference>
<dbReference type="PANTHER" id="PTHR35802:SF1">
    <property type="entry name" value="PROTEASE SYNTHASE AND SPORULATION PROTEIN PAI 2"/>
    <property type="match status" value="1"/>
</dbReference>
<dbReference type="Pfam" id="PF04299">
    <property type="entry name" value="FMN_bind_2"/>
    <property type="match status" value="1"/>
</dbReference>
<dbReference type="PIRSF" id="PIRSF010372">
    <property type="entry name" value="PaiB"/>
    <property type="match status" value="1"/>
</dbReference>
<protein>
    <submittedName>
        <fullName evidence="1">FMN-binding negative transcriptional regulator</fullName>
    </submittedName>
</protein>
<accession>A0ABT1WG44</accession>
<dbReference type="SUPFAM" id="SSF50475">
    <property type="entry name" value="FMN-binding split barrel"/>
    <property type="match status" value="1"/>
</dbReference>
<gene>
    <name evidence="1" type="ORF">NQT62_08595</name>
</gene>
<evidence type="ECO:0000313" key="1">
    <source>
        <dbReference type="EMBL" id="MCQ8896488.1"/>
    </source>
</evidence>
<reference evidence="1 2" key="1">
    <citation type="submission" date="2022-07" db="EMBL/GenBank/DDBJ databases">
        <authorList>
            <person name="Xamxidin M."/>
            <person name="Wu M."/>
        </authorList>
    </citation>
    <scope>NUCLEOTIDE SEQUENCE [LARGE SCALE GENOMIC DNA]</scope>
    <source>
        <strain evidence="1 2">NBRC 111650</strain>
    </source>
</reference>
<dbReference type="InterPro" id="IPR012349">
    <property type="entry name" value="Split_barrel_FMN-bd"/>
</dbReference>
<dbReference type="Gene3D" id="2.30.110.10">
    <property type="entry name" value="Electron Transport, Fmn-binding Protein, Chain A"/>
    <property type="match status" value="1"/>
</dbReference>
<proteinExistence type="predicted"/>
<keyword evidence="2" id="KW-1185">Reference proteome</keyword>
<organism evidence="1 2">
    <name type="scientific">Limnobacter humi</name>
    <dbReference type="NCBI Taxonomy" id="1778671"/>
    <lineage>
        <taxon>Bacteria</taxon>
        <taxon>Pseudomonadati</taxon>
        <taxon>Pseudomonadota</taxon>
        <taxon>Betaproteobacteria</taxon>
        <taxon>Burkholderiales</taxon>
        <taxon>Burkholderiaceae</taxon>
        <taxon>Limnobacter</taxon>
    </lineage>
</organism>
<dbReference type="EMBL" id="JANIGO010000002">
    <property type="protein sequence ID" value="MCQ8896488.1"/>
    <property type="molecule type" value="Genomic_DNA"/>
</dbReference>
<comment type="caution">
    <text evidence="1">The sequence shown here is derived from an EMBL/GenBank/DDBJ whole genome shotgun (WGS) entry which is preliminary data.</text>
</comment>